<organism evidence="2 3">
    <name type="scientific">Amorphus orientalis</name>
    <dbReference type="NCBI Taxonomy" id="649198"/>
    <lineage>
        <taxon>Bacteria</taxon>
        <taxon>Pseudomonadati</taxon>
        <taxon>Pseudomonadota</taxon>
        <taxon>Alphaproteobacteria</taxon>
        <taxon>Hyphomicrobiales</taxon>
        <taxon>Amorphaceae</taxon>
        <taxon>Amorphus</taxon>
    </lineage>
</organism>
<dbReference type="Pfam" id="PF07883">
    <property type="entry name" value="Cupin_2"/>
    <property type="match status" value="1"/>
</dbReference>
<dbReference type="AlphaFoldDB" id="A0AAE3VMX3"/>
<protein>
    <submittedName>
        <fullName evidence="2">Quercetin dioxygenase-like cupin family protein</fullName>
    </submittedName>
</protein>
<dbReference type="SUPFAM" id="SSF51182">
    <property type="entry name" value="RmlC-like cupins"/>
    <property type="match status" value="1"/>
</dbReference>
<dbReference type="InterPro" id="IPR014710">
    <property type="entry name" value="RmlC-like_jellyroll"/>
</dbReference>
<evidence type="ECO:0000313" key="3">
    <source>
        <dbReference type="Proteomes" id="UP001229244"/>
    </source>
</evidence>
<proteinExistence type="predicted"/>
<dbReference type="EMBL" id="JAUSUL010000001">
    <property type="protein sequence ID" value="MDQ0315064.1"/>
    <property type="molecule type" value="Genomic_DNA"/>
</dbReference>
<keyword evidence="2" id="KW-0223">Dioxygenase</keyword>
<dbReference type="PANTHER" id="PTHR36440">
    <property type="entry name" value="PUTATIVE (AFU_ORTHOLOGUE AFUA_8G07350)-RELATED"/>
    <property type="match status" value="1"/>
</dbReference>
<sequence length="159" mass="17451">MVEPRRRESIWLFDVLFRIHHRGAGESEPVYITEQVLPAGFSPPAHIHHSEDEIFYVLSGEARFRVGERDVRLAEGDTFAAPKGVPHTFLVTSEGGMRMLTITTKGDFEAMARAAGRPAEADTLPPHQGAPTDEQLEIFDAACGDNRIDVVGPPMTAVS</sequence>
<dbReference type="PANTHER" id="PTHR36440:SF1">
    <property type="entry name" value="PUTATIVE (AFU_ORTHOLOGUE AFUA_8G07350)-RELATED"/>
    <property type="match status" value="1"/>
</dbReference>
<dbReference type="InterPro" id="IPR011051">
    <property type="entry name" value="RmlC_Cupin_sf"/>
</dbReference>
<gene>
    <name evidence="2" type="ORF">J2S73_001501</name>
</gene>
<reference evidence="2" key="1">
    <citation type="submission" date="2023-07" db="EMBL/GenBank/DDBJ databases">
        <title>Genomic Encyclopedia of Type Strains, Phase IV (KMG-IV): sequencing the most valuable type-strain genomes for metagenomic binning, comparative biology and taxonomic classification.</title>
        <authorList>
            <person name="Goeker M."/>
        </authorList>
    </citation>
    <scope>NUCLEOTIDE SEQUENCE</scope>
    <source>
        <strain evidence="2">DSM 21202</strain>
    </source>
</reference>
<keyword evidence="3" id="KW-1185">Reference proteome</keyword>
<accession>A0AAE3VMX3</accession>
<comment type="caution">
    <text evidence="2">The sequence shown here is derived from an EMBL/GenBank/DDBJ whole genome shotgun (WGS) entry which is preliminary data.</text>
</comment>
<keyword evidence="2" id="KW-0560">Oxidoreductase</keyword>
<dbReference type="InterPro" id="IPR053146">
    <property type="entry name" value="QDO-like"/>
</dbReference>
<evidence type="ECO:0000259" key="1">
    <source>
        <dbReference type="Pfam" id="PF07883"/>
    </source>
</evidence>
<dbReference type="Proteomes" id="UP001229244">
    <property type="component" value="Unassembled WGS sequence"/>
</dbReference>
<evidence type="ECO:0000313" key="2">
    <source>
        <dbReference type="EMBL" id="MDQ0315064.1"/>
    </source>
</evidence>
<name>A0AAE3VMX3_9HYPH</name>
<dbReference type="InterPro" id="IPR013096">
    <property type="entry name" value="Cupin_2"/>
</dbReference>
<dbReference type="GO" id="GO:0051213">
    <property type="term" value="F:dioxygenase activity"/>
    <property type="evidence" value="ECO:0007669"/>
    <property type="project" value="UniProtKB-KW"/>
</dbReference>
<feature type="domain" description="Cupin type-2" evidence="1">
    <location>
        <begin position="35"/>
        <end position="102"/>
    </location>
</feature>
<dbReference type="RefSeq" id="WP_306884858.1">
    <property type="nucleotide sequence ID" value="NZ_JAUSUL010000001.1"/>
</dbReference>
<dbReference type="Gene3D" id="2.60.120.10">
    <property type="entry name" value="Jelly Rolls"/>
    <property type="match status" value="1"/>
</dbReference>